<organism evidence="1 2">
    <name type="scientific">Blattamonas nauphoetae</name>
    <dbReference type="NCBI Taxonomy" id="2049346"/>
    <lineage>
        <taxon>Eukaryota</taxon>
        <taxon>Metamonada</taxon>
        <taxon>Preaxostyla</taxon>
        <taxon>Oxymonadida</taxon>
        <taxon>Blattamonas</taxon>
    </lineage>
</organism>
<evidence type="ECO:0000313" key="1">
    <source>
        <dbReference type="EMBL" id="KAK2957854.1"/>
    </source>
</evidence>
<protein>
    <submittedName>
        <fullName evidence="1">Uncharacterized protein</fullName>
    </submittedName>
</protein>
<name>A0ABQ9Y293_9EUKA</name>
<gene>
    <name evidence="1" type="ORF">BLNAU_7288</name>
</gene>
<evidence type="ECO:0000313" key="2">
    <source>
        <dbReference type="Proteomes" id="UP001281761"/>
    </source>
</evidence>
<dbReference type="Proteomes" id="UP001281761">
    <property type="component" value="Unassembled WGS sequence"/>
</dbReference>
<comment type="caution">
    <text evidence="1">The sequence shown here is derived from an EMBL/GenBank/DDBJ whole genome shotgun (WGS) entry which is preliminary data.</text>
</comment>
<reference evidence="1 2" key="1">
    <citation type="journal article" date="2022" name="bioRxiv">
        <title>Genomics of Preaxostyla Flagellates Illuminates Evolutionary Transitions and the Path Towards Mitochondrial Loss.</title>
        <authorList>
            <person name="Novak L.V.F."/>
            <person name="Treitli S.C."/>
            <person name="Pyrih J."/>
            <person name="Halakuc P."/>
            <person name="Pipaliya S.V."/>
            <person name="Vacek V."/>
            <person name="Brzon O."/>
            <person name="Soukal P."/>
            <person name="Eme L."/>
            <person name="Dacks J.B."/>
            <person name="Karnkowska A."/>
            <person name="Elias M."/>
            <person name="Hampl V."/>
        </authorList>
    </citation>
    <scope>NUCLEOTIDE SEQUENCE [LARGE SCALE GENOMIC DNA]</scope>
    <source>
        <strain evidence="1">NAU3</strain>
        <tissue evidence="1">Gut</tissue>
    </source>
</reference>
<proteinExistence type="predicted"/>
<accession>A0ABQ9Y293</accession>
<keyword evidence="2" id="KW-1185">Reference proteome</keyword>
<sequence>MDERGSPPGFIDSIDILLSTPHPRIVLATLSFLHYTIISITFDRLTKLIDTDLIHRIHTALQSHTFRVSSQEQIFIRLNWILTFVVSHVDPDSLCSLHLSTSEINTLREQIFQKVIVPSSLYLHTHIKNRAFFPSTSSLSFLDLLNILVWISVYHLPTLELTISLPIPFAFARSFSFDDTDWPVRRFLWSFRGSLTEWEEEGGEAKQNSAKLTQALWSEGMLDELELLLMDGNVGRPANVADQPTEQILNLLGWNVLG</sequence>
<dbReference type="EMBL" id="JARBJD010000043">
    <property type="protein sequence ID" value="KAK2957854.1"/>
    <property type="molecule type" value="Genomic_DNA"/>
</dbReference>